<evidence type="ECO:0000313" key="2">
    <source>
        <dbReference type="EMBL" id="KAK8397881.1"/>
    </source>
</evidence>
<gene>
    <name evidence="2" type="ORF">O3P69_004582</name>
</gene>
<keyword evidence="3" id="KW-1185">Reference proteome</keyword>
<sequence>MEEHETLVEEGRDVPLTGRRREPFLRVYEEARQRRGHKPTGGVCKASGGEEGAGSERPACLALLAGPPVMAAPSTPPRSATLSTIGKQARRTMRAGGAARLGRGRSGGVWWPIA</sequence>
<evidence type="ECO:0000256" key="1">
    <source>
        <dbReference type="SAM" id="MobiDB-lite"/>
    </source>
</evidence>
<organism evidence="2 3">
    <name type="scientific">Scylla paramamosain</name>
    <name type="common">Mud crab</name>
    <dbReference type="NCBI Taxonomy" id="85552"/>
    <lineage>
        <taxon>Eukaryota</taxon>
        <taxon>Metazoa</taxon>
        <taxon>Ecdysozoa</taxon>
        <taxon>Arthropoda</taxon>
        <taxon>Crustacea</taxon>
        <taxon>Multicrustacea</taxon>
        <taxon>Malacostraca</taxon>
        <taxon>Eumalacostraca</taxon>
        <taxon>Eucarida</taxon>
        <taxon>Decapoda</taxon>
        <taxon>Pleocyemata</taxon>
        <taxon>Brachyura</taxon>
        <taxon>Eubrachyura</taxon>
        <taxon>Portunoidea</taxon>
        <taxon>Portunidae</taxon>
        <taxon>Portuninae</taxon>
        <taxon>Scylla</taxon>
    </lineage>
</organism>
<dbReference type="Proteomes" id="UP001487740">
    <property type="component" value="Unassembled WGS sequence"/>
</dbReference>
<proteinExistence type="predicted"/>
<dbReference type="EMBL" id="JARAKH010000013">
    <property type="protein sequence ID" value="KAK8397881.1"/>
    <property type="molecule type" value="Genomic_DNA"/>
</dbReference>
<comment type="caution">
    <text evidence="2">The sequence shown here is derived from an EMBL/GenBank/DDBJ whole genome shotgun (WGS) entry which is preliminary data.</text>
</comment>
<feature type="compositionally biased region" description="Polar residues" evidence="1">
    <location>
        <begin position="77"/>
        <end position="86"/>
    </location>
</feature>
<feature type="region of interest" description="Disordered" evidence="1">
    <location>
        <begin position="30"/>
        <end position="55"/>
    </location>
</feature>
<dbReference type="AlphaFoldDB" id="A0AAW0UG10"/>
<feature type="region of interest" description="Disordered" evidence="1">
    <location>
        <begin position="71"/>
        <end position="114"/>
    </location>
</feature>
<accession>A0AAW0UG10</accession>
<evidence type="ECO:0000313" key="3">
    <source>
        <dbReference type="Proteomes" id="UP001487740"/>
    </source>
</evidence>
<name>A0AAW0UG10_SCYPA</name>
<protein>
    <submittedName>
        <fullName evidence="2">Uncharacterized protein</fullName>
    </submittedName>
</protein>
<reference evidence="2 3" key="1">
    <citation type="submission" date="2023-03" db="EMBL/GenBank/DDBJ databases">
        <title>High-quality genome of Scylla paramamosain provides insights in environmental adaptation.</title>
        <authorList>
            <person name="Zhang L."/>
        </authorList>
    </citation>
    <scope>NUCLEOTIDE SEQUENCE [LARGE SCALE GENOMIC DNA]</scope>
    <source>
        <strain evidence="2">LZ_2023a</strain>
        <tissue evidence="2">Muscle</tissue>
    </source>
</reference>